<keyword evidence="2" id="KW-0472">Membrane</keyword>
<reference evidence="3" key="1">
    <citation type="submission" date="2022-12" db="EMBL/GenBank/DDBJ databases">
        <title>Chromosome-level genome assembly of the bean flower thrips Megalurothrips usitatus.</title>
        <authorList>
            <person name="Ma L."/>
            <person name="Liu Q."/>
            <person name="Li H."/>
            <person name="Cai W."/>
        </authorList>
    </citation>
    <scope>NUCLEOTIDE SEQUENCE</scope>
    <source>
        <strain evidence="3">Cailab_2022a</strain>
    </source>
</reference>
<feature type="compositionally biased region" description="Gly residues" evidence="1">
    <location>
        <begin position="96"/>
        <end position="115"/>
    </location>
</feature>
<evidence type="ECO:0000256" key="2">
    <source>
        <dbReference type="SAM" id="Phobius"/>
    </source>
</evidence>
<protein>
    <submittedName>
        <fullName evidence="3">Uncharacterized protein</fullName>
    </submittedName>
</protein>
<proteinExistence type="predicted"/>
<dbReference type="Proteomes" id="UP001075354">
    <property type="component" value="Chromosome 8"/>
</dbReference>
<evidence type="ECO:0000313" key="4">
    <source>
        <dbReference type="Proteomes" id="UP001075354"/>
    </source>
</evidence>
<feature type="region of interest" description="Disordered" evidence="1">
    <location>
        <begin position="131"/>
        <end position="177"/>
    </location>
</feature>
<feature type="compositionally biased region" description="Acidic residues" evidence="1">
    <location>
        <begin position="146"/>
        <end position="155"/>
    </location>
</feature>
<keyword evidence="2" id="KW-1133">Transmembrane helix</keyword>
<organism evidence="3 4">
    <name type="scientific">Megalurothrips usitatus</name>
    <name type="common">bean blossom thrips</name>
    <dbReference type="NCBI Taxonomy" id="439358"/>
    <lineage>
        <taxon>Eukaryota</taxon>
        <taxon>Metazoa</taxon>
        <taxon>Ecdysozoa</taxon>
        <taxon>Arthropoda</taxon>
        <taxon>Hexapoda</taxon>
        <taxon>Insecta</taxon>
        <taxon>Pterygota</taxon>
        <taxon>Neoptera</taxon>
        <taxon>Paraneoptera</taxon>
        <taxon>Thysanoptera</taxon>
        <taxon>Terebrantia</taxon>
        <taxon>Thripoidea</taxon>
        <taxon>Thripidae</taxon>
        <taxon>Megalurothrips</taxon>
    </lineage>
</organism>
<feature type="compositionally biased region" description="Low complexity" evidence="1">
    <location>
        <begin position="53"/>
        <end position="81"/>
    </location>
</feature>
<gene>
    <name evidence="3" type="ORF">ONE63_009799</name>
</gene>
<feature type="region of interest" description="Disordered" evidence="1">
    <location>
        <begin position="53"/>
        <end position="115"/>
    </location>
</feature>
<accession>A0AAV7XMC1</accession>
<evidence type="ECO:0000256" key="1">
    <source>
        <dbReference type="SAM" id="MobiDB-lite"/>
    </source>
</evidence>
<evidence type="ECO:0000313" key="3">
    <source>
        <dbReference type="EMBL" id="KAJ1524941.1"/>
    </source>
</evidence>
<keyword evidence="2" id="KW-0812">Transmembrane</keyword>
<dbReference type="EMBL" id="JAPTSV010000008">
    <property type="protein sequence ID" value="KAJ1524941.1"/>
    <property type="molecule type" value="Genomic_DNA"/>
</dbReference>
<comment type="caution">
    <text evidence="3">The sequence shown here is derived from an EMBL/GenBank/DDBJ whole genome shotgun (WGS) entry which is preliminary data.</text>
</comment>
<feature type="transmembrane region" description="Helical" evidence="2">
    <location>
        <begin position="21"/>
        <end position="43"/>
    </location>
</feature>
<sequence>MGLGLERGGAGRRETRAARAAGVAAGAGILVLLLLIVLLWTGVGAGVFRHAPQTAATARRRTPSGPAATTSTTAAGSPEGSPLVPAAPAPRQGPGATLGPGDGGGGGDAAGGLLGIGGDNDSEVVVISEMLEQDKKPLEVGLPPTADEDLDDETPLADSAPETPPEDPVLFYRRCSG</sequence>
<keyword evidence="4" id="KW-1185">Reference proteome</keyword>
<name>A0AAV7XMC1_9NEOP</name>
<dbReference type="AlphaFoldDB" id="A0AAV7XMC1"/>